<dbReference type="InterPro" id="IPR013935">
    <property type="entry name" value="Trs120_TRAPPC9"/>
</dbReference>
<gene>
    <name evidence="3" type="ORF">PHYBOEH_007857</name>
</gene>
<proteinExistence type="predicted"/>
<evidence type="ECO:0000256" key="1">
    <source>
        <dbReference type="SAM" id="MobiDB-lite"/>
    </source>
</evidence>
<feature type="compositionally biased region" description="Polar residues" evidence="1">
    <location>
        <begin position="230"/>
        <end position="244"/>
    </location>
</feature>
<dbReference type="PANTHER" id="PTHR21512">
    <property type="entry name" value="TRAFFICKING PROTEIN PARTICLE COMPLEX SUBUNIT 9"/>
    <property type="match status" value="1"/>
</dbReference>
<dbReference type="EMBL" id="JAGDFL010000442">
    <property type="protein sequence ID" value="KAG7388425.1"/>
    <property type="molecule type" value="Genomic_DNA"/>
</dbReference>
<evidence type="ECO:0000313" key="3">
    <source>
        <dbReference type="EMBL" id="KAG7388425.1"/>
    </source>
</evidence>
<feature type="compositionally biased region" description="Low complexity" evidence="1">
    <location>
        <begin position="254"/>
        <end position="277"/>
    </location>
</feature>
<keyword evidence="4" id="KW-1185">Reference proteome</keyword>
<evidence type="ECO:0000313" key="4">
    <source>
        <dbReference type="Proteomes" id="UP000693981"/>
    </source>
</evidence>
<comment type="caution">
    <text evidence="3">The sequence shown here is derived from an EMBL/GenBank/DDBJ whole genome shotgun (WGS) entry which is preliminary data.</text>
</comment>
<dbReference type="Pfam" id="PF08626">
    <property type="entry name" value="TRAPPC9-Trs120"/>
    <property type="match status" value="1"/>
</dbReference>
<accession>A0A8T1W4V3</accession>
<dbReference type="Proteomes" id="UP000693981">
    <property type="component" value="Unassembled WGS sequence"/>
</dbReference>
<dbReference type="OrthoDB" id="27962at2759"/>
<dbReference type="AlphaFoldDB" id="A0A8T1W4V3"/>
<dbReference type="PANTHER" id="PTHR21512:SF5">
    <property type="entry name" value="TRAFFICKING PROTEIN PARTICLE COMPLEX SUBUNIT 9"/>
    <property type="match status" value="1"/>
</dbReference>
<name>A0A8T1W4V3_9STRA</name>
<organism evidence="3 4">
    <name type="scientific">Phytophthora boehmeriae</name>
    <dbReference type="NCBI Taxonomy" id="109152"/>
    <lineage>
        <taxon>Eukaryota</taxon>
        <taxon>Sar</taxon>
        <taxon>Stramenopiles</taxon>
        <taxon>Oomycota</taxon>
        <taxon>Peronosporomycetes</taxon>
        <taxon>Peronosporales</taxon>
        <taxon>Peronosporaceae</taxon>
        <taxon>Phytophthora</taxon>
    </lineage>
</organism>
<dbReference type="GO" id="GO:0005802">
    <property type="term" value="C:trans-Golgi network"/>
    <property type="evidence" value="ECO:0007669"/>
    <property type="project" value="TreeGrafter"/>
</dbReference>
<dbReference type="InterPro" id="IPR058563">
    <property type="entry name" value="Trs120_TRAPPC9_N"/>
</dbReference>
<evidence type="ECO:0000259" key="2">
    <source>
        <dbReference type="Pfam" id="PF08626"/>
    </source>
</evidence>
<feature type="region of interest" description="Disordered" evidence="1">
    <location>
        <begin position="230"/>
        <end position="277"/>
    </location>
</feature>
<feature type="domain" description="Trs120/TRAPPC9 N-terminal" evidence="2">
    <location>
        <begin position="10"/>
        <end position="357"/>
    </location>
</feature>
<reference evidence="3" key="1">
    <citation type="submission" date="2021-02" db="EMBL/GenBank/DDBJ databases">
        <authorList>
            <person name="Palmer J.M."/>
        </authorList>
    </citation>
    <scope>NUCLEOTIDE SEQUENCE</scope>
    <source>
        <strain evidence="3">SCRP23</strain>
    </source>
</reference>
<protein>
    <recommendedName>
        <fullName evidence="2">Trs120/TRAPPC9 N-terminal domain-containing protein</fullName>
    </recommendedName>
</protein>
<sequence>MSAPADARWTRPAEFLVYLVPVGGIPSDLFSSYARLLRSHSVLSLRSLTRPGGYAAELSPFRSLDWSGPGALRFRFVSTNERVEICDGEDVQACRRVVGVLGVCHSPSLPLSGGLSAAHAQFEASVRRFPGLLMHKCFAFEHSFDDATAAECEGLDDLVMFPVHHELQGTGESTVSLHLQVVMDTLAVNLLMALESVIRSATSSATATLVTPKAASGDLASTLLEVNVEPQQTQSMQNPSSSPPVLSRDIKNDLFSSSPSSPNSRSSLSSGSSLSSIPSPLAAGVGAMSALDPRNRRRKRQLARREKLLGDYCVLVSCVSDALNHYTVALDMLREEERRSGGAPGDALWLAAALEGINRRFAAFVSTKVDRSTFDRRSSAAS</sequence>